<keyword evidence="4 9" id="KW-0808">Transferase</keyword>
<dbReference type="Proteomes" id="UP000000271">
    <property type="component" value="Chromosome"/>
</dbReference>
<organism evidence="11 12">
    <name type="scientific">Bacillus selenitireducens (strain ATCC 700615 / DSM 15326 / MLS10)</name>
    <dbReference type="NCBI Taxonomy" id="439292"/>
    <lineage>
        <taxon>Bacteria</taxon>
        <taxon>Bacillati</taxon>
        <taxon>Bacillota</taxon>
        <taxon>Bacilli</taxon>
        <taxon>Bacillales</taxon>
        <taxon>Bacillaceae</taxon>
        <taxon>Salisediminibacterium</taxon>
    </lineage>
</organism>
<protein>
    <recommendedName>
        <fullName evidence="9">Acetylglutamate kinase</fullName>
        <ecNumber evidence="9">2.7.2.8</ecNumber>
    </recommendedName>
    <alternativeName>
        <fullName evidence="9">N-acetyl-L-glutamate 5-phosphotransferase</fullName>
    </alternativeName>
    <alternativeName>
        <fullName evidence="9">NAG kinase</fullName>
        <shortName evidence="9">NAGK</shortName>
    </alternativeName>
</protein>
<evidence type="ECO:0000256" key="5">
    <source>
        <dbReference type="ARBA" id="ARBA00022741"/>
    </source>
</evidence>
<sequence length="257" mass="27246">MKPAIIKIGGSTISQLPSTFYRDIGELYETRQVVVVHGGGPAINESLAKQQIKPDFHQGLRVTSSAVMKVVEEVLAGSLNKALVRHFSDQNVKAAGISGQDGQLLKARILNEKLGLVGDVKEVNPSVIHALLNAGFIPVIAPVGLGEHGEALNINADHAAVHIAKSLGGDLIFATDVPGVMKHNHVLTHLSHDEAKDLIKDGTISGGMIPKVEAALHAVQSGIEQTFILNGFETGVITAYQHNRSTGTTFSKKVVQS</sequence>
<evidence type="ECO:0000259" key="10">
    <source>
        <dbReference type="Pfam" id="PF00696"/>
    </source>
</evidence>
<dbReference type="GO" id="GO:0042450">
    <property type="term" value="P:L-arginine biosynthetic process via ornithine"/>
    <property type="evidence" value="ECO:0007669"/>
    <property type="project" value="UniProtKB-UniRule"/>
</dbReference>
<evidence type="ECO:0000256" key="2">
    <source>
        <dbReference type="ARBA" id="ARBA00022571"/>
    </source>
</evidence>
<evidence type="ECO:0000256" key="3">
    <source>
        <dbReference type="ARBA" id="ARBA00022605"/>
    </source>
</evidence>
<keyword evidence="7 9" id="KW-0067">ATP-binding</keyword>
<keyword evidence="2 9" id="KW-0055">Arginine biosynthesis</keyword>
<feature type="binding site" evidence="9">
    <location>
        <position position="153"/>
    </location>
    <ligand>
        <name>substrate</name>
    </ligand>
</feature>
<dbReference type="GO" id="GO:0003991">
    <property type="term" value="F:acetylglutamate kinase activity"/>
    <property type="evidence" value="ECO:0007669"/>
    <property type="project" value="UniProtKB-UniRule"/>
</dbReference>
<dbReference type="AlphaFoldDB" id="D6XUI6"/>
<proteinExistence type="inferred from homology"/>
<dbReference type="InterPro" id="IPR004662">
    <property type="entry name" value="AcgluKinase_fam"/>
</dbReference>
<dbReference type="Gene3D" id="3.40.1160.10">
    <property type="entry name" value="Acetylglutamate kinase-like"/>
    <property type="match status" value="1"/>
</dbReference>
<feature type="binding site" evidence="9">
    <location>
        <begin position="39"/>
        <end position="40"/>
    </location>
    <ligand>
        <name>substrate</name>
    </ligand>
</feature>
<evidence type="ECO:0000256" key="6">
    <source>
        <dbReference type="ARBA" id="ARBA00022777"/>
    </source>
</evidence>
<dbReference type="InterPro" id="IPR037528">
    <property type="entry name" value="ArgB"/>
</dbReference>
<dbReference type="eggNOG" id="COG0548">
    <property type="taxonomic scope" value="Bacteria"/>
</dbReference>
<evidence type="ECO:0000313" key="12">
    <source>
        <dbReference type="Proteomes" id="UP000000271"/>
    </source>
</evidence>
<keyword evidence="6 9" id="KW-0418">Kinase</keyword>
<dbReference type="UniPathway" id="UPA00068">
    <property type="reaction ID" value="UER00107"/>
</dbReference>
<reference evidence="11" key="1">
    <citation type="submission" date="2009-10" db="EMBL/GenBank/DDBJ databases">
        <title>Complete sequence of Bacillus selenitireducens MLS10.</title>
        <authorList>
            <consortium name="US DOE Joint Genome Institute"/>
            <person name="Lucas S."/>
            <person name="Copeland A."/>
            <person name="Lapidus A."/>
            <person name="Glavina del Rio T."/>
            <person name="Dalin E."/>
            <person name="Tice H."/>
            <person name="Bruce D."/>
            <person name="Goodwin L."/>
            <person name="Pitluck S."/>
            <person name="Sims D."/>
            <person name="Brettin T."/>
            <person name="Detter J.C."/>
            <person name="Han C."/>
            <person name="Larimer F."/>
            <person name="Land M."/>
            <person name="Hauser L."/>
            <person name="Kyrpides N."/>
            <person name="Ovchinnikova G."/>
            <person name="Stolz J."/>
        </authorList>
    </citation>
    <scope>NUCLEOTIDE SEQUENCE [LARGE SCALE GENOMIC DNA]</scope>
    <source>
        <strain evidence="11">MLS10</strain>
    </source>
</reference>
<feature type="binding site" evidence="9">
    <location>
        <position position="61"/>
    </location>
    <ligand>
        <name>substrate</name>
    </ligand>
</feature>
<dbReference type="HOGENOM" id="CLU_053680_1_0_9"/>
<keyword evidence="9" id="KW-0963">Cytoplasm</keyword>
<dbReference type="EMBL" id="CP001791">
    <property type="protein sequence ID" value="ADH99472.1"/>
    <property type="molecule type" value="Genomic_DNA"/>
</dbReference>
<accession>D6XUI6</accession>
<gene>
    <name evidence="9" type="primary">argB</name>
    <name evidence="11" type="ordered locus">Bsel_1968</name>
</gene>
<dbReference type="KEGG" id="bse:Bsel_1968"/>
<dbReference type="PIRSF" id="PIRSF000728">
    <property type="entry name" value="NAGK"/>
    <property type="match status" value="1"/>
</dbReference>
<dbReference type="GO" id="GO:0005524">
    <property type="term" value="F:ATP binding"/>
    <property type="evidence" value="ECO:0007669"/>
    <property type="project" value="UniProtKB-UniRule"/>
</dbReference>
<name>D6XUI6_BACIE</name>
<comment type="catalytic activity">
    <reaction evidence="8 9">
        <text>N-acetyl-L-glutamate + ATP = N-acetyl-L-glutamyl 5-phosphate + ADP</text>
        <dbReference type="Rhea" id="RHEA:14629"/>
        <dbReference type="ChEBI" id="CHEBI:30616"/>
        <dbReference type="ChEBI" id="CHEBI:44337"/>
        <dbReference type="ChEBI" id="CHEBI:57936"/>
        <dbReference type="ChEBI" id="CHEBI:456216"/>
        <dbReference type="EC" id="2.7.2.8"/>
    </reaction>
</comment>
<dbReference type="PANTHER" id="PTHR23342">
    <property type="entry name" value="N-ACETYLGLUTAMATE SYNTHASE"/>
    <property type="match status" value="1"/>
</dbReference>
<evidence type="ECO:0000256" key="8">
    <source>
        <dbReference type="ARBA" id="ARBA00048141"/>
    </source>
</evidence>
<keyword evidence="5 9" id="KW-0547">Nucleotide-binding</keyword>
<dbReference type="EC" id="2.7.2.8" evidence="9"/>
<dbReference type="HAMAP" id="MF_00082">
    <property type="entry name" value="ArgB"/>
    <property type="match status" value="1"/>
</dbReference>
<dbReference type="CDD" id="cd04238">
    <property type="entry name" value="AAK_NAGK-like"/>
    <property type="match status" value="1"/>
</dbReference>
<dbReference type="Pfam" id="PF00696">
    <property type="entry name" value="AA_kinase"/>
    <property type="match status" value="1"/>
</dbReference>
<dbReference type="InterPro" id="IPR001048">
    <property type="entry name" value="Asp/Glu/Uridylate_kinase"/>
</dbReference>
<dbReference type="SUPFAM" id="SSF53633">
    <property type="entry name" value="Carbamate kinase-like"/>
    <property type="match status" value="1"/>
</dbReference>
<feature type="site" description="Transition state stabilizer" evidence="9">
    <location>
        <position position="7"/>
    </location>
</feature>
<keyword evidence="12" id="KW-1185">Reference proteome</keyword>
<dbReference type="InterPro" id="IPR036393">
    <property type="entry name" value="AceGlu_kinase-like_sf"/>
</dbReference>
<comment type="pathway">
    <text evidence="1 9">Amino-acid biosynthesis; L-arginine biosynthesis; N(2)-acetyl-L-ornithine from L-glutamate: step 2/4.</text>
</comment>
<feature type="domain" description="Aspartate/glutamate/uridylate kinase" evidence="10">
    <location>
        <begin position="4"/>
        <end position="230"/>
    </location>
</feature>
<dbReference type="RefSeq" id="WP_013172894.1">
    <property type="nucleotide sequence ID" value="NC_014219.1"/>
</dbReference>
<evidence type="ECO:0000256" key="4">
    <source>
        <dbReference type="ARBA" id="ARBA00022679"/>
    </source>
</evidence>
<evidence type="ECO:0000313" key="11">
    <source>
        <dbReference type="EMBL" id="ADH99472.1"/>
    </source>
</evidence>
<evidence type="ECO:0000256" key="1">
    <source>
        <dbReference type="ARBA" id="ARBA00004828"/>
    </source>
</evidence>
<evidence type="ECO:0000256" key="9">
    <source>
        <dbReference type="HAMAP-Rule" id="MF_00082"/>
    </source>
</evidence>
<feature type="site" description="Transition state stabilizer" evidence="9">
    <location>
        <position position="211"/>
    </location>
</feature>
<evidence type="ECO:0000256" key="7">
    <source>
        <dbReference type="ARBA" id="ARBA00022840"/>
    </source>
</evidence>
<dbReference type="FunFam" id="3.40.1160.10:FF:000004">
    <property type="entry name" value="Acetylglutamate kinase"/>
    <property type="match status" value="1"/>
</dbReference>
<comment type="function">
    <text evidence="9">Catalyzes the ATP-dependent phosphorylation of N-acetyl-L-glutamate.</text>
</comment>
<keyword evidence="3 9" id="KW-0028">Amino-acid biosynthesis</keyword>
<comment type="subcellular location">
    <subcellularLocation>
        <location evidence="9">Cytoplasm</location>
    </subcellularLocation>
</comment>
<dbReference type="GO" id="GO:0005737">
    <property type="term" value="C:cytoplasm"/>
    <property type="evidence" value="ECO:0007669"/>
    <property type="project" value="UniProtKB-SubCell"/>
</dbReference>
<comment type="similarity">
    <text evidence="9">Belongs to the acetylglutamate kinase family. ArgB subfamily.</text>
</comment>
<dbReference type="NCBIfam" id="TIGR00761">
    <property type="entry name" value="argB"/>
    <property type="match status" value="1"/>
</dbReference>
<dbReference type="STRING" id="439292.Bsel_1968"/>
<dbReference type="PANTHER" id="PTHR23342:SF0">
    <property type="entry name" value="N-ACETYLGLUTAMATE SYNTHASE, MITOCHONDRIAL"/>
    <property type="match status" value="1"/>
</dbReference>